<name>A0A4R6V9N4_9ACTN</name>
<organism evidence="2 3">
    <name type="scientific">Actinorugispora endophytica</name>
    <dbReference type="NCBI Taxonomy" id="1605990"/>
    <lineage>
        <taxon>Bacteria</taxon>
        <taxon>Bacillati</taxon>
        <taxon>Actinomycetota</taxon>
        <taxon>Actinomycetes</taxon>
        <taxon>Streptosporangiales</taxon>
        <taxon>Nocardiopsidaceae</taxon>
        <taxon>Actinorugispora</taxon>
    </lineage>
</organism>
<dbReference type="EMBL" id="SNYN01000004">
    <property type="protein sequence ID" value="TDQ53226.1"/>
    <property type="molecule type" value="Genomic_DNA"/>
</dbReference>
<feature type="compositionally biased region" description="Basic and acidic residues" evidence="1">
    <location>
        <begin position="182"/>
        <end position="195"/>
    </location>
</feature>
<feature type="region of interest" description="Disordered" evidence="1">
    <location>
        <begin position="126"/>
        <end position="203"/>
    </location>
</feature>
<dbReference type="AntiFam" id="ANF00006">
    <property type="entry name" value="Translation of CRISPR region"/>
</dbReference>
<feature type="compositionally biased region" description="Gly residues" evidence="1">
    <location>
        <begin position="34"/>
        <end position="45"/>
    </location>
</feature>
<sequence length="203" mass="21648">MDRDHPRVRGEHWPFRFVAKSYRGPSPRARGARVRGGGLRGGGGTIPACAGSTHSPVSPESDRRDHPRVRGEHPAARARPFHPRGPSPRARGARCRTGAEDLRSGTIPACAGSTYRFLPVRFGARDHPRVRGEHPSSSAAARKRRGPSPRARGARVRGGGLRGGGGTIPACAGSTHSPVSPESDRRDHPRVRGEHGSCALRCG</sequence>
<keyword evidence="3" id="KW-1185">Reference proteome</keyword>
<gene>
    <name evidence="2" type="ORF">EV190_10415</name>
</gene>
<proteinExistence type="predicted"/>
<comment type="caution">
    <text evidence="2">The sequence shown here is derived from an EMBL/GenBank/DDBJ whole genome shotgun (WGS) entry which is preliminary data.</text>
</comment>
<protein>
    <submittedName>
        <fullName evidence="2">Uncharacterized protein</fullName>
    </submittedName>
</protein>
<feature type="region of interest" description="Disordered" evidence="1">
    <location>
        <begin position="21"/>
        <end position="99"/>
    </location>
</feature>
<evidence type="ECO:0000313" key="2">
    <source>
        <dbReference type="EMBL" id="TDQ53226.1"/>
    </source>
</evidence>
<feature type="compositionally biased region" description="Gly residues" evidence="1">
    <location>
        <begin position="156"/>
        <end position="167"/>
    </location>
</feature>
<accession>A0A4R6V9N4</accession>
<feature type="compositionally biased region" description="Basic residues" evidence="1">
    <location>
        <begin position="141"/>
        <end position="155"/>
    </location>
</feature>
<dbReference type="Proteomes" id="UP000295281">
    <property type="component" value="Unassembled WGS sequence"/>
</dbReference>
<dbReference type="AntiFam" id="ANF00057">
    <property type="entry name" value="Translation of E. coli type CRISPR repeat"/>
</dbReference>
<evidence type="ECO:0000256" key="1">
    <source>
        <dbReference type="SAM" id="MobiDB-lite"/>
    </source>
</evidence>
<feature type="compositionally biased region" description="Basic and acidic residues" evidence="1">
    <location>
        <begin position="60"/>
        <end position="75"/>
    </location>
</feature>
<reference evidence="2 3" key="1">
    <citation type="submission" date="2019-03" db="EMBL/GenBank/DDBJ databases">
        <title>Genomic Encyclopedia of Type Strains, Phase IV (KMG-IV): sequencing the most valuable type-strain genomes for metagenomic binning, comparative biology and taxonomic classification.</title>
        <authorList>
            <person name="Goeker M."/>
        </authorList>
    </citation>
    <scope>NUCLEOTIDE SEQUENCE [LARGE SCALE GENOMIC DNA]</scope>
    <source>
        <strain evidence="2 3">DSM 46770</strain>
    </source>
</reference>
<evidence type="ECO:0000313" key="3">
    <source>
        <dbReference type="Proteomes" id="UP000295281"/>
    </source>
</evidence>
<dbReference type="AlphaFoldDB" id="A0A4R6V9N4"/>